<dbReference type="InterPro" id="IPR001647">
    <property type="entry name" value="HTH_TetR"/>
</dbReference>
<proteinExistence type="predicted"/>
<accession>A0A3N2DBK1</accession>
<evidence type="ECO:0000256" key="4">
    <source>
        <dbReference type="ARBA" id="ARBA00023163"/>
    </source>
</evidence>
<dbReference type="SUPFAM" id="SSF48498">
    <property type="entry name" value="Tetracyclin repressor-like, C-terminal domain"/>
    <property type="match status" value="1"/>
</dbReference>
<protein>
    <submittedName>
        <fullName evidence="8">TetR family transcriptional regulator</fullName>
    </submittedName>
</protein>
<dbReference type="GO" id="GO:0003700">
    <property type="term" value="F:DNA-binding transcription factor activity"/>
    <property type="evidence" value="ECO:0007669"/>
    <property type="project" value="TreeGrafter"/>
</dbReference>
<feature type="DNA-binding region" description="H-T-H motif" evidence="5">
    <location>
        <begin position="67"/>
        <end position="86"/>
    </location>
</feature>
<evidence type="ECO:0000313" key="9">
    <source>
        <dbReference type="Proteomes" id="UP000275356"/>
    </source>
</evidence>
<reference evidence="8 9" key="1">
    <citation type="submission" date="2018-11" db="EMBL/GenBank/DDBJ databases">
        <title>Sequencing the genomes of 1000 actinobacteria strains.</title>
        <authorList>
            <person name="Klenk H.-P."/>
        </authorList>
    </citation>
    <scope>NUCLEOTIDE SEQUENCE [LARGE SCALE GENOMIC DNA]</scope>
    <source>
        <strain evidence="8 9">DSM 13521</strain>
    </source>
</reference>
<sequence>MESSTEVAPVATEETAAPPGAPATAPAAGARGPAGRVGVRPETRARRERILRAAVETFGNKGYTNGTLADIAEQVGMTHAGVLHHFGSKQKLLLEVISYRDQADLADVGTDHMPGGPELFLHLVKTAFANARRPGIVQVFTVLTGESVTDDHPARSYFQRRYEILRRDVTEAFDELCAQEGVTDRASIAAGAASILAVMDGLQLQWLLDPEAVELGEASEFAIRAIVNGVVRPGPALEDYVRA</sequence>
<dbReference type="Pfam" id="PF13977">
    <property type="entry name" value="TetR_C_6"/>
    <property type="match status" value="1"/>
</dbReference>
<feature type="domain" description="HTH tetR-type" evidence="7">
    <location>
        <begin position="44"/>
        <end position="104"/>
    </location>
</feature>
<dbReference type="InterPro" id="IPR050109">
    <property type="entry name" value="HTH-type_TetR-like_transc_reg"/>
</dbReference>
<dbReference type="PANTHER" id="PTHR30055:SF234">
    <property type="entry name" value="HTH-TYPE TRANSCRIPTIONAL REGULATOR BETI"/>
    <property type="match status" value="1"/>
</dbReference>
<dbReference type="SUPFAM" id="SSF46689">
    <property type="entry name" value="Homeodomain-like"/>
    <property type="match status" value="1"/>
</dbReference>
<evidence type="ECO:0000256" key="2">
    <source>
        <dbReference type="ARBA" id="ARBA00023015"/>
    </source>
</evidence>
<name>A0A3N2DBK1_9MICO</name>
<keyword evidence="1" id="KW-0678">Repressor</keyword>
<evidence type="ECO:0000313" key="8">
    <source>
        <dbReference type="EMBL" id="ROR97169.1"/>
    </source>
</evidence>
<organism evidence="8 9">
    <name type="scientific">Salana multivorans</name>
    <dbReference type="NCBI Taxonomy" id="120377"/>
    <lineage>
        <taxon>Bacteria</taxon>
        <taxon>Bacillati</taxon>
        <taxon>Actinomycetota</taxon>
        <taxon>Actinomycetes</taxon>
        <taxon>Micrococcales</taxon>
        <taxon>Beutenbergiaceae</taxon>
        <taxon>Salana</taxon>
    </lineage>
</organism>
<keyword evidence="9" id="KW-1185">Reference proteome</keyword>
<dbReference type="PROSITE" id="PS50977">
    <property type="entry name" value="HTH_TETR_2"/>
    <property type="match status" value="1"/>
</dbReference>
<dbReference type="InterPro" id="IPR036271">
    <property type="entry name" value="Tet_transcr_reg_TetR-rel_C_sf"/>
</dbReference>
<evidence type="ECO:0000259" key="7">
    <source>
        <dbReference type="PROSITE" id="PS50977"/>
    </source>
</evidence>
<dbReference type="PRINTS" id="PR00455">
    <property type="entry name" value="HTHTETR"/>
</dbReference>
<dbReference type="PANTHER" id="PTHR30055">
    <property type="entry name" value="HTH-TYPE TRANSCRIPTIONAL REGULATOR RUTR"/>
    <property type="match status" value="1"/>
</dbReference>
<evidence type="ECO:0000256" key="1">
    <source>
        <dbReference type="ARBA" id="ARBA00022491"/>
    </source>
</evidence>
<keyword evidence="2" id="KW-0805">Transcription regulation</keyword>
<dbReference type="InterPro" id="IPR009057">
    <property type="entry name" value="Homeodomain-like_sf"/>
</dbReference>
<dbReference type="GO" id="GO:0000976">
    <property type="term" value="F:transcription cis-regulatory region binding"/>
    <property type="evidence" value="ECO:0007669"/>
    <property type="project" value="TreeGrafter"/>
</dbReference>
<dbReference type="Pfam" id="PF00440">
    <property type="entry name" value="TetR_N"/>
    <property type="match status" value="1"/>
</dbReference>
<dbReference type="Gene3D" id="1.10.357.10">
    <property type="entry name" value="Tetracycline Repressor, domain 2"/>
    <property type="match status" value="1"/>
</dbReference>
<dbReference type="EMBL" id="RKHQ01000001">
    <property type="protein sequence ID" value="ROR97169.1"/>
    <property type="molecule type" value="Genomic_DNA"/>
</dbReference>
<evidence type="ECO:0000256" key="6">
    <source>
        <dbReference type="SAM" id="MobiDB-lite"/>
    </source>
</evidence>
<evidence type="ECO:0000256" key="5">
    <source>
        <dbReference type="PROSITE-ProRule" id="PRU00335"/>
    </source>
</evidence>
<feature type="region of interest" description="Disordered" evidence="6">
    <location>
        <begin position="1"/>
        <end position="45"/>
    </location>
</feature>
<dbReference type="AlphaFoldDB" id="A0A3N2DBK1"/>
<evidence type="ECO:0000256" key="3">
    <source>
        <dbReference type="ARBA" id="ARBA00023125"/>
    </source>
</evidence>
<dbReference type="InterPro" id="IPR039538">
    <property type="entry name" value="BetI_C"/>
</dbReference>
<dbReference type="OrthoDB" id="7505659at2"/>
<dbReference type="Proteomes" id="UP000275356">
    <property type="component" value="Unassembled WGS sequence"/>
</dbReference>
<gene>
    <name evidence="8" type="ORF">EDD28_1762</name>
</gene>
<feature type="compositionally biased region" description="Low complexity" evidence="6">
    <location>
        <begin position="1"/>
        <end position="38"/>
    </location>
</feature>
<comment type="caution">
    <text evidence="8">The sequence shown here is derived from an EMBL/GenBank/DDBJ whole genome shotgun (WGS) entry which is preliminary data.</text>
</comment>
<dbReference type="RefSeq" id="WP_123739257.1">
    <property type="nucleotide sequence ID" value="NZ_CALFQU010000010.1"/>
</dbReference>
<keyword evidence="3 5" id="KW-0238">DNA-binding</keyword>
<keyword evidence="4" id="KW-0804">Transcription</keyword>